<accession>A0AAU9IZN5</accession>
<keyword evidence="1" id="KW-0175">Coiled coil</keyword>
<dbReference type="Proteomes" id="UP001162131">
    <property type="component" value="Unassembled WGS sequence"/>
</dbReference>
<protein>
    <submittedName>
        <fullName evidence="3">Uncharacterized protein</fullName>
    </submittedName>
</protein>
<reference evidence="3" key="1">
    <citation type="submission" date="2021-09" db="EMBL/GenBank/DDBJ databases">
        <authorList>
            <consortium name="AG Swart"/>
            <person name="Singh M."/>
            <person name="Singh A."/>
            <person name="Seah K."/>
            <person name="Emmerich C."/>
        </authorList>
    </citation>
    <scope>NUCLEOTIDE SEQUENCE</scope>
    <source>
        <strain evidence="3">ATCC30299</strain>
    </source>
</reference>
<evidence type="ECO:0000313" key="4">
    <source>
        <dbReference type="Proteomes" id="UP001162131"/>
    </source>
</evidence>
<feature type="region of interest" description="Disordered" evidence="2">
    <location>
        <begin position="524"/>
        <end position="545"/>
    </location>
</feature>
<feature type="coiled-coil region" evidence="1">
    <location>
        <begin position="104"/>
        <end position="326"/>
    </location>
</feature>
<keyword evidence="4" id="KW-1185">Reference proteome</keyword>
<name>A0AAU9IZN5_9CILI</name>
<organism evidence="3 4">
    <name type="scientific">Blepharisma stoltei</name>
    <dbReference type="NCBI Taxonomy" id="1481888"/>
    <lineage>
        <taxon>Eukaryota</taxon>
        <taxon>Sar</taxon>
        <taxon>Alveolata</taxon>
        <taxon>Ciliophora</taxon>
        <taxon>Postciliodesmatophora</taxon>
        <taxon>Heterotrichea</taxon>
        <taxon>Heterotrichida</taxon>
        <taxon>Blepharismidae</taxon>
        <taxon>Blepharisma</taxon>
    </lineage>
</organism>
<evidence type="ECO:0000256" key="2">
    <source>
        <dbReference type="SAM" id="MobiDB-lite"/>
    </source>
</evidence>
<dbReference type="AlphaFoldDB" id="A0AAU9IZN5"/>
<sequence>MNREERKSHRRIPPPIIEAHEIQHGQGQEAAPLYAEDPISTEPHDFRNEIPTLEVSLDAQRTPQRSDLSRNPLRSHNPRYSYEHSIQSDSGSIWEDPRALQFEVRKKRRELEEVKRRCIQSESELQNERLKSALLEEENENLRREIRRKERDKSGNQNTEGEIERLKANLANKIKEIELITKELQSSKNEREKLKEHIRVSWLDFEAFKKQSEENRGRLQQTLEEVSANQRFGSQSEAISQITQQKNKIASELQKAEKKIGEMKKVMENLEIGKTEEMEKKDKEIRKLNEIISKQEEIMLCTKIEKEELSRKVKNENKETQTLVERPPEVILPPSTEVEELKPEKVVKIRSENAPDAEEIRESIVEEILPPESEEMKFEFSAPSENYFERISYSDPFIASNNGNKKKKENTSHQTFQPISNLFGSFSTPFEEDINPEITRIPSHDAIKSEEPEIQTWFQEETKENENEKIIDNPQVHLFEEKTNSDYFFSNGPADVTDFFNNVDQLNSCEPQPLLNQKNLFEIQPQPPNQKNLFEIKPQPPQNQKNVFEINPAQKKLAEASQSTKQANQKMFDENIESLFNLNSNPSSFPQYNQNIENRFEIPKAHKSSQSQIITKTSSFMPEPQESAEDFFSNLTNNKNPGFAYGGIPSSLFD</sequence>
<feature type="region of interest" description="Disordered" evidence="2">
    <location>
        <begin position="1"/>
        <end position="85"/>
    </location>
</feature>
<evidence type="ECO:0000256" key="1">
    <source>
        <dbReference type="SAM" id="Coils"/>
    </source>
</evidence>
<comment type="caution">
    <text evidence="3">The sequence shown here is derived from an EMBL/GenBank/DDBJ whole genome shotgun (WGS) entry which is preliminary data.</text>
</comment>
<evidence type="ECO:0000313" key="3">
    <source>
        <dbReference type="EMBL" id="CAG9318494.1"/>
    </source>
</evidence>
<proteinExistence type="predicted"/>
<gene>
    <name evidence="3" type="ORF">BSTOLATCC_MIC20967</name>
</gene>
<dbReference type="EMBL" id="CAJZBQ010000020">
    <property type="protein sequence ID" value="CAG9318494.1"/>
    <property type="molecule type" value="Genomic_DNA"/>
</dbReference>